<feature type="compositionally biased region" description="Low complexity" evidence="5">
    <location>
        <begin position="8"/>
        <end position="20"/>
    </location>
</feature>
<dbReference type="PANTHER" id="PTHR47506:SF6">
    <property type="entry name" value="HTH-TYPE TRANSCRIPTIONAL REPRESSOR NEMR"/>
    <property type="match status" value="1"/>
</dbReference>
<dbReference type="EMBL" id="FUZO01000002">
    <property type="protein sequence ID" value="SKC66812.1"/>
    <property type="molecule type" value="Genomic_DNA"/>
</dbReference>
<organism evidence="7 8">
    <name type="scientific">Plantibacter cousiniae</name>
    <name type="common">nom. nud.</name>
    <dbReference type="NCBI Taxonomy" id="199709"/>
    <lineage>
        <taxon>Bacteria</taxon>
        <taxon>Bacillati</taxon>
        <taxon>Actinomycetota</taxon>
        <taxon>Actinomycetes</taxon>
        <taxon>Micrococcales</taxon>
        <taxon>Microbacteriaceae</taxon>
        <taxon>Plantibacter</taxon>
    </lineage>
</organism>
<dbReference type="PROSITE" id="PS50977">
    <property type="entry name" value="HTH_TETR_2"/>
    <property type="match status" value="1"/>
</dbReference>
<gene>
    <name evidence="7" type="ORF">SAMN06295973_2624</name>
</gene>
<dbReference type="Pfam" id="PF00440">
    <property type="entry name" value="TetR_N"/>
    <property type="match status" value="1"/>
</dbReference>
<dbReference type="InterPro" id="IPR036271">
    <property type="entry name" value="Tet_transcr_reg_TetR-rel_C_sf"/>
</dbReference>
<feature type="domain" description="HTH tetR-type" evidence="6">
    <location>
        <begin position="22"/>
        <end position="82"/>
    </location>
</feature>
<evidence type="ECO:0000256" key="3">
    <source>
        <dbReference type="ARBA" id="ARBA00023163"/>
    </source>
</evidence>
<protein>
    <submittedName>
        <fullName evidence="7">Transcriptional regulator, TetR family</fullName>
    </submittedName>
</protein>
<evidence type="ECO:0000256" key="2">
    <source>
        <dbReference type="ARBA" id="ARBA00023125"/>
    </source>
</evidence>
<evidence type="ECO:0000259" key="6">
    <source>
        <dbReference type="PROSITE" id="PS50977"/>
    </source>
</evidence>
<dbReference type="InterPro" id="IPR009057">
    <property type="entry name" value="Homeodomain-like_sf"/>
</dbReference>
<comment type="caution">
    <text evidence="7">The sequence shown here is derived from an EMBL/GenBank/DDBJ whole genome shotgun (WGS) entry which is preliminary data.</text>
</comment>
<evidence type="ECO:0000256" key="5">
    <source>
        <dbReference type="SAM" id="MobiDB-lite"/>
    </source>
</evidence>
<feature type="region of interest" description="Disordered" evidence="5">
    <location>
        <begin position="1"/>
        <end position="20"/>
    </location>
</feature>
<name>A0ABY1LMY4_9MICO</name>
<evidence type="ECO:0000256" key="4">
    <source>
        <dbReference type="PROSITE-ProRule" id="PRU00335"/>
    </source>
</evidence>
<proteinExistence type="predicted"/>
<feature type="DNA-binding region" description="H-T-H motif" evidence="4">
    <location>
        <begin position="45"/>
        <end position="64"/>
    </location>
</feature>
<dbReference type="Proteomes" id="UP000190827">
    <property type="component" value="Unassembled WGS sequence"/>
</dbReference>
<dbReference type="SUPFAM" id="SSF46689">
    <property type="entry name" value="Homeodomain-like"/>
    <property type="match status" value="1"/>
</dbReference>
<keyword evidence="8" id="KW-1185">Reference proteome</keyword>
<evidence type="ECO:0000313" key="7">
    <source>
        <dbReference type="EMBL" id="SKC66812.1"/>
    </source>
</evidence>
<sequence length="202" mass="21168">MTSEQTMTTASSGPAGAPATPASVRDIIVDAADRLYYAKGIQSVGMDELRSAAGVSLKRLYSAFPSKEDIVLAVMERRHELWTTGVSALVDDAETPRDRLLAIYDYLAGWFSDDSFRGCGFINAFGELGGVSPAVATITREHKASFQDYVADLVADAGAPASLAPQLAILAEGAQTTAAITGSPEAALHARRAAETLIDASS</sequence>
<dbReference type="Gene3D" id="1.10.357.10">
    <property type="entry name" value="Tetracycline Repressor, domain 2"/>
    <property type="match status" value="1"/>
</dbReference>
<reference evidence="7 8" key="1">
    <citation type="submission" date="2017-02" db="EMBL/GenBank/DDBJ databases">
        <authorList>
            <person name="Varghese N."/>
            <person name="Submissions S."/>
        </authorList>
    </citation>
    <scope>NUCLEOTIDE SEQUENCE [LARGE SCALE GENOMIC DNA]</scope>
    <source>
        <strain evidence="7 8">VKM Ac-1787</strain>
    </source>
</reference>
<keyword evidence="1" id="KW-0805">Transcription regulation</keyword>
<evidence type="ECO:0000256" key="1">
    <source>
        <dbReference type="ARBA" id="ARBA00023015"/>
    </source>
</evidence>
<dbReference type="Pfam" id="PF16925">
    <property type="entry name" value="TetR_C_13"/>
    <property type="match status" value="1"/>
</dbReference>
<evidence type="ECO:0000313" key="8">
    <source>
        <dbReference type="Proteomes" id="UP000190827"/>
    </source>
</evidence>
<keyword evidence="2 4" id="KW-0238">DNA-binding</keyword>
<dbReference type="SUPFAM" id="SSF48498">
    <property type="entry name" value="Tetracyclin repressor-like, C-terminal domain"/>
    <property type="match status" value="1"/>
</dbReference>
<dbReference type="PANTHER" id="PTHR47506">
    <property type="entry name" value="TRANSCRIPTIONAL REGULATORY PROTEIN"/>
    <property type="match status" value="1"/>
</dbReference>
<dbReference type="PRINTS" id="PR00455">
    <property type="entry name" value="HTHTETR"/>
</dbReference>
<dbReference type="InterPro" id="IPR001647">
    <property type="entry name" value="HTH_TetR"/>
</dbReference>
<keyword evidence="3" id="KW-0804">Transcription</keyword>
<dbReference type="InterPro" id="IPR011075">
    <property type="entry name" value="TetR_C"/>
</dbReference>
<accession>A0ABY1LMY4</accession>